<keyword evidence="5 8" id="KW-0408">Iron</keyword>
<evidence type="ECO:0000256" key="5">
    <source>
        <dbReference type="ARBA" id="ARBA00023004"/>
    </source>
</evidence>
<proteinExistence type="predicted"/>
<dbReference type="InterPro" id="IPR001080">
    <property type="entry name" value="3Fe4S_ferredoxin"/>
</dbReference>
<dbReference type="RefSeq" id="WP_163743198.1">
    <property type="nucleotide sequence ID" value="NZ_JAAGOA010000022.1"/>
</dbReference>
<comment type="function">
    <text evidence="8">Ferredoxins are iron-sulfur proteins that transfer electrons in a wide variety of metabolic reactions.</text>
</comment>
<dbReference type="PROSITE" id="PS51379">
    <property type="entry name" value="4FE4S_FER_2"/>
    <property type="match status" value="1"/>
</dbReference>
<evidence type="ECO:0000256" key="6">
    <source>
        <dbReference type="ARBA" id="ARBA00023014"/>
    </source>
</evidence>
<comment type="caution">
    <text evidence="10">The sequence shown here is derived from an EMBL/GenBank/DDBJ whole genome shotgun (WGS) entry which is preliminary data.</text>
</comment>
<evidence type="ECO:0000259" key="9">
    <source>
        <dbReference type="PROSITE" id="PS51379"/>
    </source>
</evidence>
<keyword evidence="11" id="KW-1185">Reference proteome</keyword>
<dbReference type="EMBL" id="JAAGOA010000022">
    <property type="protein sequence ID" value="NEE03474.1"/>
    <property type="molecule type" value="Genomic_DNA"/>
</dbReference>
<dbReference type="Gene3D" id="3.30.70.20">
    <property type="match status" value="1"/>
</dbReference>
<dbReference type="GO" id="GO:0051538">
    <property type="term" value="F:3 iron, 4 sulfur cluster binding"/>
    <property type="evidence" value="ECO:0007669"/>
    <property type="project" value="UniProtKB-KW"/>
</dbReference>
<protein>
    <recommendedName>
        <fullName evidence="8">Ferredoxin</fullName>
    </recommendedName>
</protein>
<dbReference type="GO" id="GO:0005506">
    <property type="term" value="F:iron ion binding"/>
    <property type="evidence" value="ECO:0007669"/>
    <property type="project" value="UniProtKB-UniRule"/>
</dbReference>
<dbReference type="InterPro" id="IPR017896">
    <property type="entry name" value="4Fe4S_Fe-S-bd"/>
</dbReference>
<evidence type="ECO:0000313" key="11">
    <source>
        <dbReference type="Proteomes" id="UP000475214"/>
    </source>
</evidence>
<accession>A0A6L9SFQ5</accession>
<keyword evidence="3 8" id="KW-0479">Metal-binding</keyword>
<evidence type="ECO:0000256" key="1">
    <source>
        <dbReference type="ARBA" id="ARBA00001927"/>
    </source>
</evidence>
<name>A0A6L9SFQ5_9ACTN</name>
<organism evidence="10 11">
    <name type="scientific">Phytoactinopolyspora halotolerans</name>
    <dbReference type="NCBI Taxonomy" id="1981512"/>
    <lineage>
        <taxon>Bacteria</taxon>
        <taxon>Bacillati</taxon>
        <taxon>Actinomycetota</taxon>
        <taxon>Actinomycetes</taxon>
        <taxon>Jiangellales</taxon>
        <taxon>Jiangellaceae</taxon>
        <taxon>Phytoactinopolyspora</taxon>
    </lineage>
</organism>
<keyword evidence="7" id="KW-0003">3Fe-4S</keyword>
<keyword evidence="4 8" id="KW-0249">Electron transport</keyword>
<evidence type="ECO:0000256" key="7">
    <source>
        <dbReference type="ARBA" id="ARBA00023291"/>
    </source>
</evidence>
<keyword evidence="2 8" id="KW-0813">Transport</keyword>
<evidence type="ECO:0000256" key="4">
    <source>
        <dbReference type="ARBA" id="ARBA00022982"/>
    </source>
</evidence>
<keyword evidence="6 8" id="KW-0411">Iron-sulfur</keyword>
<evidence type="ECO:0000256" key="2">
    <source>
        <dbReference type="ARBA" id="ARBA00022448"/>
    </source>
</evidence>
<dbReference type="AlphaFoldDB" id="A0A6L9SFQ5"/>
<feature type="domain" description="4Fe-4S ferredoxin-type" evidence="9">
    <location>
        <begin position="1"/>
        <end position="29"/>
    </location>
</feature>
<evidence type="ECO:0000256" key="3">
    <source>
        <dbReference type="ARBA" id="ARBA00022723"/>
    </source>
</evidence>
<dbReference type="Proteomes" id="UP000475214">
    <property type="component" value="Unassembled WGS sequence"/>
</dbReference>
<dbReference type="PRINTS" id="PR00352">
    <property type="entry name" value="3FE4SFRDOXIN"/>
</dbReference>
<evidence type="ECO:0000313" key="10">
    <source>
        <dbReference type="EMBL" id="NEE03474.1"/>
    </source>
</evidence>
<comment type="cofactor">
    <cofactor evidence="1">
        <name>[3Fe-4S] cluster</name>
        <dbReference type="ChEBI" id="CHEBI:21137"/>
    </cofactor>
</comment>
<dbReference type="PANTHER" id="PTHR36923">
    <property type="entry name" value="FERREDOXIN"/>
    <property type="match status" value="1"/>
</dbReference>
<reference evidence="10 11" key="1">
    <citation type="submission" date="2020-02" db="EMBL/GenBank/DDBJ databases">
        <authorList>
            <person name="Li X.-J."/>
            <person name="Han X.-M."/>
        </authorList>
    </citation>
    <scope>NUCLEOTIDE SEQUENCE [LARGE SCALE GENOMIC DNA]</scope>
    <source>
        <strain evidence="10 11">CCTCC AB 2017055</strain>
    </source>
</reference>
<dbReference type="Pfam" id="PF13459">
    <property type="entry name" value="Fer4_15"/>
    <property type="match status" value="1"/>
</dbReference>
<evidence type="ECO:0000256" key="8">
    <source>
        <dbReference type="RuleBase" id="RU368020"/>
    </source>
</evidence>
<gene>
    <name evidence="10" type="ORF">G1H10_25235</name>
</gene>
<sequence length="67" mass="7077">MHIVVDTDRCVGGGQCVMAAPEIFDQNDDDGTVVLLRADPPPDASAAVREAARLCPALAITLVEEEQ</sequence>
<dbReference type="GO" id="GO:0009055">
    <property type="term" value="F:electron transfer activity"/>
    <property type="evidence" value="ECO:0007669"/>
    <property type="project" value="UniProtKB-UniRule"/>
</dbReference>
<dbReference type="InterPro" id="IPR051269">
    <property type="entry name" value="Fe-S_cluster_ET"/>
</dbReference>
<dbReference type="PANTHER" id="PTHR36923:SF3">
    <property type="entry name" value="FERREDOXIN"/>
    <property type="match status" value="1"/>
</dbReference>
<dbReference type="SUPFAM" id="SSF54862">
    <property type="entry name" value="4Fe-4S ferredoxins"/>
    <property type="match status" value="1"/>
</dbReference>